<gene>
    <name evidence="1" type="ORF">Bccel_1267</name>
</gene>
<proteinExistence type="predicted"/>
<dbReference type="AlphaFoldDB" id="A0A0L6JJT4"/>
<comment type="caution">
    <text evidence="1">The sequence shown here is derived from an EMBL/GenBank/DDBJ whole genome shotgun (WGS) entry which is preliminary data.</text>
</comment>
<accession>A0A0L6JJT4</accession>
<dbReference type="eggNOG" id="COG0510">
    <property type="taxonomic scope" value="Bacteria"/>
</dbReference>
<evidence type="ECO:0000313" key="2">
    <source>
        <dbReference type="Proteomes" id="UP000036923"/>
    </source>
</evidence>
<organism evidence="1 2">
    <name type="scientific">Pseudobacteroides cellulosolvens ATCC 35603 = DSM 2933</name>
    <dbReference type="NCBI Taxonomy" id="398512"/>
    <lineage>
        <taxon>Bacteria</taxon>
        <taxon>Bacillati</taxon>
        <taxon>Bacillota</taxon>
        <taxon>Clostridia</taxon>
        <taxon>Eubacteriales</taxon>
        <taxon>Oscillospiraceae</taxon>
        <taxon>Pseudobacteroides</taxon>
    </lineage>
</organism>
<dbReference type="Proteomes" id="UP000036923">
    <property type="component" value="Unassembled WGS sequence"/>
</dbReference>
<name>A0A0L6JJT4_9FIRM</name>
<sequence>MRYTAVFMLFASKSVPITIDTDNDFRGFHDRMWAGEIDLTNDENKLQYALVYMNEFLSNINTERFENSLRIVSLNQETPGSY</sequence>
<evidence type="ECO:0000313" key="1">
    <source>
        <dbReference type="EMBL" id="KNY26005.1"/>
    </source>
</evidence>
<keyword evidence="2" id="KW-1185">Reference proteome</keyword>
<dbReference type="EMBL" id="LGTC01000001">
    <property type="protein sequence ID" value="KNY26005.1"/>
    <property type="molecule type" value="Genomic_DNA"/>
</dbReference>
<protein>
    <submittedName>
        <fullName evidence="1">Uncharacterized protein</fullName>
    </submittedName>
</protein>
<dbReference type="STRING" id="398512.Bccel_1267"/>
<reference evidence="2" key="1">
    <citation type="submission" date="2015-07" db="EMBL/GenBank/DDBJ databases">
        <title>Near-Complete Genome Sequence of the Cellulolytic Bacterium Bacteroides (Pseudobacteroides) cellulosolvens ATCC 35603.</title>
        <authorList>
            <person name="Dassa B."/>
            <person name="Utturkar S.M."/>
            <person name="Klingeman D.M."/>
            <person name="Hurt R.A."/>
            <person name="Keller M."/>
            <person name="Xu J."/>
            <person name="Reddy Y.H.K."/>
            <person name="Borovok I."/>
            <person name="Grinberg I.R."/>
            <person name="Lamed R."/>
            <person name="Zhivin O."/>
            <person name="Bayer E.A."/>
            <person name="Brown S.D."/>
        </authorList>
    </citation>
    <scope>NUCLEOTIDE SEQUENCE [LARGE SCALE GENOMIC DNA]</scope>
    <source>
        <strain evidence="2">DSM 2933</strain>
    </source>
</reference>